<dbReference type="AlphaFoldDB" id="A0AAF3FR95"/>
<keyword evidence="2" id="KW-1185">Reference proteome</keyword>
<dbReference type="SUPFAM" id="SSF56436">
    <property type="entry name" value="C-type lectin-like"/>
    <property type="match status" value="1"/>
</dbReference>
<dbReference type="Proteomes" id="UP000887575">
    <property type="component" value="Unassembled WGS sequence"/>
</dbReference>
<proteinExistence type="predicted"/>
<sequence length="336" mass="38502">MILWLFSLFVTIFAVCPSGTQPSLKENQCLTIVLNQSTSYESFNIGIYRLNQTWFFLDDKYNSAPISYFNWAPGQPSSPNLDLDCVYLNTTDSLWYTESCTAVQPYFCELPALKSPMYCTDTAKADIFFMVESASNADDQFLVEEVLRAFDSAIQTQWFSNSSCDFGVLSQQITRVSGIVYYSDKWFNNQQPDFCSDRFSTIYSSIMTGGITKNPYPDISIPIQVAQNYTEGLNCNCRRLDSKYGVKQLMIWIPNSDRYEASSPVSLDQLPNWQHFLLPIKFTKAQATYPLWIDSRMVEIVQPDRDNFIPTLVEFIWQLLCEQTNQSGPLPPPPFI</sequence>
<accession>A0AAF3FR95</accession>
<dbReference type="Pfam" id="PF00059">
    <property type="entry name" value="Lectin_C"/>
    <property type="match status" value="1"/>
</dbReference>
<evidence type="ECO:0000313" key="2">
    <source>
        <dbReference type="Proteomes" id="UP000887575"/>
    </source>
</evidence>
<feature type="domain" description="C-type lectin" evidence="1">
    <location>
        <begin position="23"/>
        <end position="109"/>
    </location>
</feature>
<reference evidence="3" key="1">
    <citation type="submission" date="2024-02" db="UniProtKB">
        <authorList>
            <consortium name="WormBaseParasite"/>
        </authorList>
    </citation>
    <scope>IDENTIFICATION</scope>
</reference>
<organism evidence="2 3">
    <name type="scientific">Mesorhabditis belari</name>
    <dbReference type="NCBI Taxonomy" id="2138241"/>
    <lineage>
        <taxon>Eukaryota</taxon>
        <taxon>Metazoa</taxon>
        <taxon>Ecdysozoa</taxon>
        <taxon>Nematoda</taxon>
        <taxon>Chromadorea</taxon>
        <taxon>Rhabditida</taxon>
        <taxon>Rhabditina</taxon>
        <taxon>Rhabditomorpha</taxon>
        <taxon>Rhabditoidea</taxon>
        <taxon>Rhabditidae</taxon>
        <taxon>Mesorhabditinae</taxon>
        <taxon>Mesorhabditis</taxon>
    </lineage>
</organism>
<protein>
    <recommendedName>
        <fullName evidence="1">C-type lectin domain-containing protein</fullName>
    </recommendedName>
</protein>
<evidence type="ECO:0000259" key="1">
    <source>
        <dbReference type="PROSITE" id="PS50041"/>
    </source>
</evidence>
<dbReference type="PROSITE" id="PS50041">
    <property type="entry name" value="C_TYPE_LECTIN_2"/>
    <property type="match status" value="1"/>
</dbReference>
<evidence type="ECO:0000313" key="3">
    <source>
        <dbReference type="WBParaSite" id="MBELARI_LOCUS9659"/>
    </source>
</evidence>
<dbReference type="InterPro" id="IPR016187">
    <property type="entry name" value="CTDL_fold"/>
</dbReference>
<dbReference type="InterPro" id="IPR001304">
    <property type="entry name" value="C-type_lectin-like"/>
</dbReference>
<name>A0AAF3FR95_9BILA</name>
<dbReference type="Gene3D" id="3.10.100.10">
    <property type="entry name" value="Mannose-Binding Protein A, subunit A"/>
    <property type="match status" value="1"/>
</dbReference>
<dbReference type="InterPro" id="IPR016186">
    <property type="entry name" value="C-type_lectin-like/link_sf"/>
</dbReference>
<dbReference type="CDD" id="cd00037">
    <property type="entry name" value="CLECT"/>
    <property type="match status" value="1"/>
</dbReference>
<dbReference type="WBParaSite" id="MBELARI_LOCUS9659">
    <property type="protein sequence ID" value="MBELARI_LOCUS9659"/>
    <property type="gene ID" value="MBELARI_LOCUS9659"/>
</dbReference>